<evidence type="ECO:0000313" key="4">
    <source>
        <dbReference type="Proteomes" id="UP000037035"/>
    </source>
</evidence>
<name>A0A0L6UQE0_9BASI</name>
<evidence type="ECO:0000313" key="3">
    <source>
        <dbReference type="EMBL" id="KNZ50758.1"/>
    </source>
</evidence>
<protein>
    <recommendedName>
        <fullName evidence="2">Reverse transcriptase Ty1/copia-type domain-containing protein</fullName>
    </recommendedName>
</protein>
<dbReference type="AlphaFoldDB" id="A0A0L6UQE0"/>
<gene>
    <name evidence="3" type="ORF">VP01_4251g1</name>
</gene>
<evidence type="ECO:0000259" key="2">
    <source>
        <dbReference type="Pfam" id="PF07727"/>
    </source>
</evidence>
<evidence type="ECO:0000256" key="1">
    <source>
        <dbReference type="SAM" id="MobiDB-lite"/>
    </source>
</evidence>
<comment type="caution">
    <text evidence="3">The sequence shown here is derived from an EMBL/GenBank/DDBJ whole genome shotgun (WGS) entry which is preliminary data.</text>
</comment>
<dbReference type="Proteomes" id="UP000037035">
    <property type="component" value="Unassembled WGS sequence"/>
</dbReference>
<feature type="compositionally biased region" description="Acidic residues" evidence="1">
    <location>
        <begin position="84"/>
        <end position="94"/>
    </location>
</feature>
<organism evidence="3 4">
    <name type="scientific">Puccinia sorghi</name>
    <dbReference type="NCBI Taxonomy" id="27349"/>
    <lineage>
        <taxon>Eukaryota</taxon>
        <taxon>Fungi</taxon>
        <taxon>Dikarya</taxon>
        <taxon>Basidiomycota</taxon>
        <taxon>Pucciniomycotina</taxon>
        <taxon>Pucciniomycetes</taxon>
        <taxon>Pucciniales</taxon>
        <taxon>Pucciniaceae</taxon>
        <taxon>Puccinia</taxon>
    </lineage>
</organism>
<feature type="domain" description="Reverse transcriptase Ty1/copia-type" evidence="2">
    <location>
        <begin position="176"/>
        <end position="254"/>
    </location>
</feature>
<dbReference type="VEuPathDB" id="FungiDB:VP01_4251g1"/>
<dbReference type="InterPro" id="IPR013103">
    <property type="entry name" value="RVT_2"/>
</dbReference>
<proteinExistence type="predicted"/>
<dbReference type="OrthoDB" id="95475at2759"/>
<accession>A0A0L6UQE0</accession>
<keyword evidence="4" id="KW-1185">Reference proteome</keyword>
<dbReference type="EMBL" id="LAVV01009337">
    <property type="protein sequence ID" value="KNZ50758.1"/>
    <property type="molecule type" value="Genomic_DNA"/>
</dbReference>
<dbReference type="Pfam" id="PF07727">
    <property type="entry name" value="RVT_2"/>
    <property type="match status" value="1"/>
</dbReference>
<sequence>MGKLLGFNPDLKLYGVFTNNDRIVNTKNVTFLEFKLTSLPADNSDNVFVLKEQNEPVGEVVEKIPEKNTVAKVEDVGENVPLGEESEPAEEESSDKDAKVAKALVPPMSEPVGRILRDQTLQVKPVRYSHLSKEHHCYKKAVDGEDSKAWVSAINSELNNIKHHEVWDNYFETPDKYLNTTWVFQTKPPTISTPEKAKVQLCIQGFLQTHGEDFFDTFSPTGKFPSFLTLLVLALDLKLPIRKFDVVELLLRGDRAWK</sequence>
<reference evidence="3 4" key="1">
    <citation type="submission" date="2015-08" db="EMBL/GenBank/DDBJ databases">
        <title>Next Generation Sequencing and Analysis of the Genome of Puccinia sorghi L Schw, the Causal Agent of Maize Common Rust.</title>
        <authorList>
            <person name="Rochi L."/>
            <person name="Burguener G."/>
            <person name="Darino M."/>
            <person name="Turjanski A."/>
            <person name="Kreff E."/>
            <person name="Dieguez M.J."/>
            <person name="Sacco F."/>
        </authorList>
    </citation>
    <scope>NUCLEOTIDE SEQUENCE [LARGE SCALE GENOMIC DNA]</scope>
    <source>
        <strain evidence="3 4">RO10H11247</strain>
    </source>
</reference>
<feature type="region of interest" description="Disordered" evidence="1">
    <location>
        <begin position="77"/>
        <end position="98"/>
    </location>
</feature>